<dbReference type="CDD" id="cd05819">
    <property type="entry name" value="NHL"/>
    <property type="match status" value="1"/>
</dbReference>
<dbReference type="InterPro" id="IPR050952">
    <property type="entry name" value="TRIM-NHL_E3_ligases"/>
</dbReference>
<feature type="repeat" description="NHL" evidence="7">
    <location>
        <begin position="90"/>
        <end position="131"/>
    </location>
</feature>
<feature type="transmembrane region" description="Helical" evidence="8">
    <location>
        <begin position="598"/>
        <end position="619"/>
    </location>
</feature>
<evidence type="ECO:0000256" key="8">
    <source>
        <dbReference type="SAM" id="Phobius"/>
    </source>
</evidence>
<comment type="subcellular location">
    <subcellularLocation>
        <location evidence="1">Membrane</location>
        <topology evidence="1">Multi-pass membrane protein</topology>
    </subcellularLocation>
</comment>
<keyword evidence="6" id="KW-0802">TPR repeat</keyword>
<keyword evidence="3" id="KW-0677">Repeat</keyword>
<dbReference type="EMBL" id="JAVDWA010000003">
    <property type="protein sequence ID" value="MDR7073228.1"/>
    <property type="molecule type" value="Genomic_DNA"/>
</dbReference>
<keyword evidence="4 8" id="KW-1133">Transmembrane helix</keyword>
<accession>A0ABU1U1C0</accession>
<feature type="transmembrane region" description="Helical" evidence="8">
    <location>
        <begin position="495"/>
        <end position="517"/>
    </location>
</feature>
<dbReference type="Gene3D" id="1.25.40.10">
    <property type="entry name" value="Tetratricopeptide repeat domain"/>
    <property type="match status" value="1"/>
</dbReference>
<feature type="transmembrane region" description="Helical" evidence="8">
    <location>
        <begin position="567"/>
        <end position="592"/>
    </location>
</feature>
<evidence type="ECO:0000313" key="11">
    <source>
        <dbReference type="Proteomes" id="UP001258181"/>
    </source>
</evidence>
<keyword evidence="2 8" id="KW-0812">Transmembrane</keyword>
<dbReference type="InterPro" id="IPR019734">
    <property type="entry name" value="TPR_rpt"/>
</dbReference>
<evidence type="ECO:0000259" key="9">
    <source>
        <dbReference type="Pfam" id="PF04893"/>
    </source>
</evidence>
<dbReference type="PROSITE" id="PS50005">
    <property type="entry name" value="TPR"/>
    <property type="match status" value="1"/>
</dbReference>
<evidence type="ECO:0000256" key="7">
    <source>
        <dbReference type="PROSITE-ProRule" id="PRU00504"/>
    </source>
</evidence>
<dbReference type="Pfam" id="PF01436">
    <property type="entry name" value="NHL"/>
    <property type="match status" value="2"/>
</dbReference>
<feature type="transmembrane region" description="Helical" evidence="8">
    <location>
        <begin position="631"/>
        <end position="655"/>
    </location>
</feature>
<protein>
    <submittedName>
        <fullName evidence="10">Sugar lactone lactonase YvrE/uncharacterized membrane protein (GlpM family)</fullName>
    </submittedName>
</protein>
<evidence type="ECO:0000256" key="3">
    <source>
        <dbReference type="ARBA" id="ARBA00022737"/>
    </source>
</evidence>
<dbReference type="Gene3D" id="2.40.10.500">
    <property type="match status" value="1"/>
</dbReference>
<dbReference type="Gene3D" id="2.120.10.30">
    <property type="entry name" value="TolB, C-terminal domain"/>
    <property type="match status" value="1"/>
</dbReference>
<dbReference type="Proteomes" id="UP001258181">
    <property type="component" value="Unassembled WGS sequence"/>
</dbReference>
<proteinExistence type="predicted"/>
<dbReference type="SUPFAM" id="SSF48452">
    <property type="entry name" value="TPR-like"/>
    <property type="match status" value="1"/>
</dbReference>
<dbReference type="PANTHER" id="PTHR24104">
    <property type="entry name" value="E3 UBIQUITIN-PROTEIN LIGASE NHLRC1-RELATED"/>
    <property type="match status" value="1"/>
</dbReference>
<dbReference type="InterPro" id="IPR011042">
    <property type="entry name" value="6-blade_b-propeller_TolB-like"/>
</dbReference>
<dbReference type="Pfam" id="PF04893">
    <property type="entry name" value="Yip1"/>
    <property type="match status" value="1"/>
</dbReference>
<reference evidence="10 11" key="1">
    <citation type="submission" date="2023-07" db="EMBL/GenBank/DDBJ databases">
        <title>Sorghum-associated microbial communities from plants grown in Nebraska, USA.</title>
        <authorList>
            <person name="Schachtman D."/>
        </authorList>
    </citation>
    <scope>NUCLEOTIDE SEQUENCE [LARGE SCALE GENOMIC DNA]</scope>
    <source>
        <strain evidence="10 11">BE211</strain>
    </source>
</reference>
<dbReference type="RefSeq" id="WP_310258734.1">
    <property type="nucleotide sequence ID" value="NZ_JAVDWA010000003.1"/>
</dbReference>
<feature type="domain" description="Yip1" evidence="9">
    <location>
        <begin position="478"/>
        <end position="648"/>
    </location>
</feature>
<dbReference type="SUPFAM" id="SSF101898">
    <property type="entry name" value="NHL repeat"/>
    <property type="match status" value="1"/>
</dbReference>
<feature type="repeat" description="TPR" evidence="6">
    <location>
        <begin position="379"/>
        <end position="412"/>
    </location>
</feature>
<evidence type="ECO:0000256" key="6">
    <source>
        <dbReference type="PROSITE-ProRule" id="PRU00339"/>
    </source>
</evidence>
<dbReference type="PROSITE" id="PS51125">
    <property type="entry name" value="NHL"/>
    <property type="match status" value="2"/>
</dbReference>
<dbReference type="InterPro" id="IPR011990">
    <property type="entry name" value="TPR-like_helical_dom_sf"/>
</dbReference>
<dbReference type="PANTHER" id="PTHR24104:SF25">
    <property type="entry name" value="PROTEIN LIN-41"/>
    <property type="match status" value="1"/>
</dbReference>
<feature type="repeat" description="NHL" evidence="7">
    <location>
        <begin position="313"/>
        <end position="343"/>
    </location>
</feature>
<evidence type="ECO:0000256" key="2">
    <source>
        <dbReference type="ARBA" id="ARBA00022692"/>
    </source>
</evidence>
<dbReference type="InterPro" id="IPR001258">
    <property type="entry name" value="NHL_repeat"/>
</dbReference>
<feature type="transmembrane region" description="Helical" evidence="8">
    <location>
        <begin position="427"/>
        <end position="444"/>
    </location>
</feature>
<sequence length="673" mass="75990">MKHYARIILAAIVFILVPLQSIASASVPYQTETLSADGKIIETQTAYTPLGNLLEDADITSPEDIFVDTDGKIYVADSGAKKVFVADQNGKKAAEIGAGILQDPTGVYVDKDGSVYVADYEKEKVFRFSNEGKLEKEYGKPDSPLFGKSSSFKPQKVGVDRRGNLFVISEGSTNGIIQLSREGTFLGYYGVNSTEASFKNFVSKLLTSESQKARMFMKLPPAPDNIAIDSKGLIYSVTEGTKNEVIKKLNVAGKNMLDEDISPETSYQDITVDHDGNMLAVTSSGEINEFDSFGNLLFIFGGKDDGTNRLGLFKQPTGIAIDPNGRLYVTDKERGLIQVFESTSFSNQVHKGIALFKEGKYIESRKYWESVLELNSSFGLAHSAMGSAYYKQQDYDKALKEFEFANDVYGYSDSFWEVRHAWMQENLEMVLFIIIGLIVLYYVLKWLDKKRNILASPRVTWASFKKRKLLGELLFLFQFFRHPIDSFYYLKRKRYASVTSATILYVLLLIEFIVSRFYTGFIFMPPASDGTSLLTELLKIAVPLFLFITINYLVSTINDGEGRFKDIYIGTIYALAPYVVFSLPIVLISNILTYNESFLYVFSIRIIYAWCLIILFIMIKEIHNYSVSDTIRNILITLFGMAIMLLVVFIVFVLIDQVYDFVYSIIKEVVLRV</sequence>
<feature type="transmembrane region" description="Helical" evidence="8">
    <location>
        <begin position="537"/>
        <end position="555"/>
    </location>
</feature>
<keyword evidence="5 8" id="KW-0472">Membrane</keyword>
<keyword evidence="11" id="KW-1185">Reference proteome</keyword>
<evidence type="ECO:0000256" key="1">
    <source>
        <dbReference type="ARBA" id="ARBA00004141"/>
    </source>
</evidence>
<comment type="caution">
    <text evidence="10">The sequence shown here is derived from an EMBL/GenBank/DDBJ whole genome shotgun (WGS) entry which is preliminary data.</text>
</comment>
<gene>
    <name evidence="10" type="ORF">J2X07_002214</name>
</gene>
<evidence type="ECO:0000313" key="10">
    <source>
        <dbReference type="EMBL" id="MDR7073228.1"/>
    </source>
</evidence>
<organism evidence="10 11">
    <name type="scientific">Fictibacillus barbaricus</name>
    <dbReference type="NCBI Taxonomy" id="182136"/>
    <lineage>
        <taxon>Bacteria</taxon>
        <taxon>Bacillati</taxon>
        <taxon>Bacillota</taxon>
        <taxon>Bacilli</taxon>
        <taxon>Bacillales</taxon>
        <taxon>Fictibacillaceae</taxon>
        <taxon>Fictibacillus</taxon>
    </lineage>
</organism>
<dbReference type="InterPro" id="IPR006977">
    <property type="entry name" value="Yip1_dom"/>
</dbReference>
<evidence type="ECO:0000256" key="4">
    <source>
        <dbReference type="ARBA" id="ARBA00022989"/>
    </source>
</evidence>
<evidence type="ECO:0000256" key="5">
    <source>
        <dbReference type="ARBA" id="ARBA00023136"/>
    </source>
</evidence>
<name>A0ABU1U1C0_9BACL</name>